<comment type="catalytic activity">
    <reaction evidence="3">
        <text>pretRNA = a 3'-half-tRNA molecule with a 5'-OH end + a 5'-half-tRNA molecule with a 2',3'-cyclic phosphate end + an intron with a 2',3'-cyclic phosphate and a 5'-hydroxyl terminus.</text>
        <dbReference type="EC" id="4.6.1.16"/>
    </reaction>
</comment>
<dbReference type="InterPro" id="IPR006678">
    <property type="entry name" value="tRNA_intron_Endonuc_N"/>
</dbReference>
<dbReference type="EMBL" id="JBBNAE010000010">
    <property type="protein sequence ID" value="KAK9090055.1"/>
    <property type="molecule type" value="Genomic_DNA"/>
</dbReference>
<evidence type="ECO:0000259" key="4">
    <source>
        <dbReference type="Pfam" id="PF01974"/>
    </source>
</evidence>
<name>A0AAP0EB93_9MAGN</name>
<dbReference type="Pfam" id="PF02778">
    <property type="entry name" value="tRNA_int_endo_N"/>
    <property type="match status" value="1"/>
</dbReference>
<dbReference type="GO" id="GO:0000214">
    <property type="term" value="C:tRNA-intron endonuclease complex"/>
    <property type="evidence" value="ECO:0007669"/>
    <property type="project" value="TreeGrafter"/>
</dbReference>
<dbReference type="Pfam" id="PF01974">
    <property type="entry name" value="tRNA_int_endo"/>
    <property type="match status" value="1"/>
</dbReference>
<evidence type="ECO:0000256" key="3">
    <source>
        <dbReference type="ARBA" id="ARBA00034031"/>
    </source>
</evidence>
<dbReference type="CDD" id="cd22363">
    <property type="entry name" value="tRNA-intron_lyase_C"/>
    <property type="match status" value="1"/>
</dbReference>
<protein>
    <recommendedName>
        <fullName evidence="2">tRNA-intron lyase</fullName>
        <ecNumber evidence="2">4.6.1.16</ecNumber>
    </recommendedName>
</protein>
<dbReference type="Proteomes" id="UP001417504">
    <property type="component" value="Unassembled WGS sequence"/>
</dbReference>
<gene>
    <name evidence="6" type="ORF">Sjap_023232</name>
</gene>
<feature type="domain" description="tRNA intron endonuclease N-terminal" evidence="5">
    <location>
        <begin position="37"/>
        <end position="108"/>
    </location>
</feature>
<dbReference type="GO" id="GO:0000379">
    <property type="term" value="P:tRNA-type intron splice site recognition and cleavage"/>
    <property type="evidence" value="ECO:0007669"/>
    <property type="project" value="TreeGrafter"/>
</dbReference>
<feature type="domain" description="tRNA intron endonuclease catalytic" evidence="4">
    <location>
        <begin position="121"/>
        <end position="203"/>
    </location>
</feature>
<reference evidence="6 7" key="1">
    <citation type="submission" date="2024-01" db="EMBL/GenBank/DDBJ databases">
        <title>Genome assemblies of Stephania.</title>
        <authorList>
            <person name="Yang L."/>
        </authorList>
    </citation>
    <scope>NUCLEOTIDE SEQUENCE [LARGE SCALE GENOMIC DNA]</scope>
    <source>
        <strain evidence="6">QJT</strain>
        <tissue evidence="6">Leaf</tissue>
    </source>
</reference>
<sequence>MGARWKGKGSEIAAASDPMSRIVANLQSSLIQSETCGLLSGCAVLIGAMPELTGLLNRSCFGRSVVTADADKQWFQLSLEEAFYLSHDLKCLKIIGEDKCPKSDDELWLYMKSKKTMFPDFYKAYSHLRTKNWVVRSGSQYGVDFVAYRHHPALIHSEYAVVVSSEGASNESPRLKIWSDIHCTIRLCGSVAKTLLVLNIKKNDHDTSSPSCLEKFDVGELIIKRWNPERCREDQQTIGNDKSKSPI</sequence>
<accession>A0AAP0EB93</accession>
<dbReference type="GO" id="GO:0000213">
    <property type="term" value="F:tRNA-intron lyase activity"/>
    <property type="evidence" value="ECO:0007669"/>
    <property type="project" value="UniProtKB-EC"/>
</dbReference>
<dbReference type="SUPFAM" id="SSF53032">
    <property type="entry name" value="tRNA-intron endonuclease catalytic domain-like"/>
    <property type="match status" value="1"/>
</dbReference>
<dbReference type="InterPro" id="IPR006676">
    <property type="entry name" value="tRNA_splic"/>
</dbReference>
<evidence type="ECO:0000259" key="5">
    <source>
        <dbReference type="Pfam" id="PF02778"/>
    </source>
</evidence>
<dbReference type="InterPro" id="IPR006677">
    <property type="entry name" value="tRNA_intron_Endonuc_cat-like"/>
</dbReference>
<dbReference type="AlphaFoldDB" id="A0AAP0EB93"/>
<proteinExistence type="inferred from homology"/>
<dbReference type="GO" id="GO:0005737">
    <property type="term" value="C:cytoplasm"/>
    <property type="evidence" value="ECO:0007669"/>
    <property type="project" value="TreeGrafter"/>
</dbReference>
<organism evidence="6 7">
    <name type="scientific">Stephania japonica</name>
    <dbReference type="NCBI Taxonomy" id="461633"/>
    <lineage>
        <taxon>Eukaryota</taxon>
        <taxon>Viridiplantae</taxon>
        <taxon>Streptophyta</taxon>
        <taxon>Embryophyta</taxon>
        <taxon>Tracheophyta</taxon>
        <taxon>Spermatophyta</taxon>
        <taxon>Magnoliopsida</taxon>
        <taxon>Ranunculales</taxon>
        <taxon>Menispermaceae</taxon>
        <taxon>Menispermoideae</taxon>
        <taxon>Cissampelideae</taxon>
        <taxon>Stephania</taxon>
    </lineage>
</organism>
<evidence type="ECO:0000313" key="6">
    <source>
        <dbReference type="EMBL" id="KAK9090055.1"/>
    </source>
</evidence>
<evidence type="ECO:0000313" key="7">
    <source>
        <dbReference type="Proteomes" id="UP001417504"/>
    </source>
</evidence>
<dbReference type="GO" id="GO:0003676">
    <property type="term" value="F:nucleic acid binding"/>
    <property type="evidence" value="ECO:0007669"/>
    <property type="project" value="InterPro"/>
</dbReference>
<comment type="similarity">
    <text evidence="1">Belongs to the tRNA-intron endonuclease family.</text>
</comment>
<evidence type="ECO:0000256" key="1">
    <source>
        <dbReference type="ARBA" id="ARBA00008078"/>
    </source>
</evidence>
<dbReference type="PANTHER" id="PTHR21227:SF0">
    <property type="entry name" value="TRNA-SPLICING ENDONUCLEASE SUBUNIT SEN2"/>
    <property type="match status" value="1"/>
</dbReference>
<evidence type="ECO:0000256" key="2">
    <source>
        <dbReference type="ARBA" id="ARBA00012573"/>
    </source>
</evidence>
<dbReference type="InterPro" id="IPR036167">
    <property type="entry name" value="tRNA_intron_Endo_cat-like_sf"/>
</dbReference>
<dbReference type="InterPro" id="IPR011856">
    <property type="entry name" value="tRNA_endonuc-like_dom_sf"/>
</dbReference>
<dbReference type="Gene3D" id="3.40.1350.10">
    <property type="match status" value="1"/>
</dbReference>
<dbReference type="EC" id="4.6.1.16" evidence="2"/>
<keyword evidence="7" id="KW-1185">Reference proteome</keyword>
<dbReference type="FunFam" id="3.40.1350.10:FF:000005">
    <property type="entry name" value="tRNA-splicing endonuclease subunit Sen2-1"/>
    <property type="match status" value="1"/>
</dbReference>
<comment type="caution">
    <text evidence="6">The sequence shown here is derived from an EMBL/GenBank/DDBJ whole genome shotgun (WGS) entry which is preliminary data.</text>
</comment>
<dbReference type="PANTHER" id="PTHR21227">
    <property type="entry name" value="TRNA-SPLICING ENDONUCLEASE SUBUNIT SEN2"/>
    <property type="match status" value="1"/>
</dbReference>